<proteinExistence type="predicted"/>
<evidence type="ECO:0000259" key="1">
    <source>
        <dbReference type="Pfam" id="PF12867"/>
    </source>
</evidence>
<protein>
    <submittedName>
        <fullName evidence="2">DinB family protein</fullName>
    </submittedName>
</protein>
<accession>A0A2P8HIQ8</accession>
<name>A0A2P8HIQ8_CHINA</name>
<dbReference type="EMBL" id="PYAW01000003">
    <property type="protein sequence ID" value="PSL46116.1"/>
    <property type="molecule type" value="Genomic_DNA"/>
</dbReference>
<feature type="domain" description="DinB-like" evidence="1">
    <location>
        <begin position="36"/>
        <end position="166"/>
    </location>
</feature>
<dbReference type="NCBIfam" id="NF009807">
    <property type="entry name" value="PRK13291.1"/>
    <property type="match status" value="1"/>
</dbReference>
<organism evidence="2 3">
    <name type="scientific">Chitinophaga niastensis</name>
    <dbReference type="NCBI Taxonomy" id="536980"/>
    <lineage>
        <taxon>Bacteria</taxon>
        <taxon>Pseudomonadati</taxon>
        <taxon>Bacteroidota</taxon>
        <taxon>Chitinophagia</taxon>
        <taxon>Chitinophagales</taxon>
        <taxon>Chitinophagaceae</taxon>
        <taxon>Chitinophaga</taxon>
    </lineage>
</organism>
<gene>
    <name evidence="2" type="ORF">CLV51_10392</name>
</gene>
<dbReference type="InterPro" id="IPR024775">
    <property type="entry name" value="DinB-like"/>
</dbReference>
<dbReference type="Pfam" id="PF12867">
    <property type="entry name" value="DinB_2"/>
    <property type="match status" value="1"/>
</dbReference>
<comment type="caution">
    <text evidence="2">The sequence shown here is derived from an EMBL/GenBank/DDBJ whole genome shotgun (WGS) entry which is preliminary data.</text>
</comment>
<dbReference type="SUPFAM" id="SSF109854">
    <property type="entry name" value="DinB/YfiT-like putative metalloenzymes"/>
    <property type="match status" value="1"/>
</dbReference>
<keyword evidence="3" id="KW-1185">Reference proteome</keyword>
<dbReference type="OrthoDB" id="9796039at2"/>
<dbReference type="Proteomes" id="UP000240971">
    <property type="component" value="Unassembled WGS sequence"/>
</dbReference>
<dbReference type="InterPro" id="IPR034660">
    <property type="entry name" value="DinB/YfiT-like"/>
</dbReference>
<reference evidence="2 3" key="1">
    <citation type="submission" date="2018-03" db="EMBL/GenBank/DDBJ databases">
        <title>Genomic Encyclopedia of Archaeal and Bacterial Type Strains, Phase II (KMG-II): from individual species to whole genera.</title>
        <authorList>
            <person name="Goeker M."/>
        </authorList>
    </citation>
    <scope>NUCLEOTIDE SEQUENCE [LARGE SCALE GENOMIC DNA]</scope>
    <source>
        <strain evidence="2 3">DSM 24859</strain>
    </source>
</reference>
<evidence type="ECO:0000313" key="2">
    <source>
        <dbReference type="EMBL" id="PSL46116.1"/>
    </source>
</evidence>
<dbReference type="AlphaFoldDB" id="A0A2P8HIQ8"/>
<sequence>MEALQYPIGRFEAQPDYTPDMLQGFIKDIGYLPALVEIAVQHLDEYQLQTPYRHEGWTVAQVVHHLADSHMNGYTRMKLALTEELPVIKPYDEAAWAMLPDVKHTPINMSVTLLHALHTRWVNLMKHLSAADWERRFVHPANGTQFNLKTHAANYAWHGKHHLEHILRLKERMDW</sequence>
<evidence type="ECO:0000313" key="3">
    <source>
        <dbReference type="Proteomes" id="UP000240971"/>
    </source>
</evidence>
<dbReference type="Gene3D" id="1.20.120.450">
    <property type="entry name" value="dinb family like domain"/>
    <property type="match status" value="1"/>
</dbReference>